<accession>A0A9D4GAZ2</accession>
<name>A0A9D4GAZ2_DREPO</name>
<evidence type="ECO:0000313" key="2">
    <source>
        <dbReference type="Proteomes" id="UP000828390"/>
    </source>
</evidence>
<comment type="caution">
    <text evidence="1">The sequence shown here is derived from an EMBL/GenBank/DDBJ whole genome shotgun (WGS) entry which is preliminary data.</text>
</comment>
<proteinExistence type="predicted"/>
<dbReference type="AlphaFoldDB" id="A0A9D4GAZ2"/>
<organism evidence="1 2">
    <name type="scientific">Dreissena polymorpha</name>
    <name type="common">Zebra mussel</name>
    <name type="synonym">Mytilus polymorpha</name>
    <dbReference type="NCBI Taxonomy" id="45954"/>
    <lineage>
        <taxon>Eukaryota</taxon>
        <taxon>Metazoa</taxon>
        <taxon>Spiralia</taxon>
        <taxon>Lophotrochozoa</taxon>
        <taxon>Mollusca</taxon>
        <taxon>Bivalvia</taxon>
        <taxon>Autobranchia</taxon>
        <taxon>Heteroconchia</taxon>
        <taxon>Euheterodonta</taxon>
        <taxon>Imparidentia</taxon>
        <taxon>Neoheterodontei</taxon>
        <taxon>Myida</taxon>
        <taxon>Dreissenoidea</taxon>
        <taxon>Dreissenidae</taxon>
        <taxon>Dreissena</taxon>
    </lineage>
</organism>
<reference evidence="1" key="1">
    <citation type="journal article" date="2019" name="bioRxiv">
        <title>The Genome of the Zebra Mussel, Dreissena polymorpha: A Resource for Invasive Species Research.</title>
        <authorList>
            <person name="McCartney M.A."/>
            <person name="Auch B."/>
            <person name="Kono T."/>
            <person name="Mallez S."/>
            <person name="Zhang Y."/>
            <person name="Obille A."/>
            <person name="Becker A."/>
            <person name="Abrahante J.E."/>
            <person name="Garbe J."/>
            <person name="Badalamenti J.P."/>
            <person name="Herman A."/>
            <person name="Mangelson H."/>
            <person name="Liachko I."/>
            <person name="Sullivan S."/>
            <person name="Sone E.D."/>
            <person name="Koren S."/>
            <person name="Silverstein K.A.T."/>
            <person name="Beckman K.B."/>
            <person name="Gohl D.M."/>
        </authorList>
    </citation>
    <scope>NUCLEOTIDE SEQUENCE</scope>
    <source>
        <strain evidence="1">Duluth1</strain>
        <tissue evidence="1">Whole animal</tissue>
    </source>
</reference>
<keyword evidence="2" id="KW-1185">Reference proteome</keyword>
<sequence>MTCSIDKPMSLLPIPVPNMKPTKSNHSTQTSTRHWLKLLSTSIRCYHLAVNRIIVLGTV</sequence>
<gene>
    <name evidence="1" type="ORF">DPMN_142273</name>
</gene>
<dbReference type="Proteomes" id="UP000828390">
    <property type="component" value="Unassembled WGS sequence"/>
</dbReference>
<dbReference type="EMBL" id="JAIWYP010000006">
    <property type="protein sequence ID" value="KAH3813804.1"/>
    <property type="molecule type" value="Genomic_DNA"/>
</dbReference>
<protein>
    <submittedName>
        <fullName evidence="1">Uncharacterized protein</fullName>
    </submittedName>
</protein>
<evidence type="ECO:0000313" key="1">
    <source>
        <dbReference type="EMBL" id="KAH3813804.1"/>
    </source>
</evidence>
<reference evidence="1" key="2">
    <citation type="submission" date="2020-11" db="EMBL/GenBank/DDBJ databases">
        <authorList>
            <person name="McCartney M.A."/>
            <person name="Auch B."/>
            <person name="Kono T."/>
            <person name="Mallez S."/>
            <person name="Becker A."/>
            <person name="Gohl D.M."/>
            <person name="Silverstein K.A.T."/>
            <person name="Koren S."/>
            <person name="Bechman K.B."/>
            <person name="Herman A."/>
            <person name="Abrahante J.E."/>
            <person name="Garbe J."/>
        </authorList>
    </citation>
    <scope>NUCLEOTIDE SEQUENCE</scope>
    <source>
        <strain evidence="1">Duluth1</strain>
        <tissue evidence="1">Whole animal</tissue>
    </source>
</reference>